<protein>
    <submittedName>
        <fullName evidence="2">Uncharacterized protein</fullName>
    </submittedName>
</protein>
<feature type="transmembrane region" description="Helical" evidence="1">
    <location>
        <begin position="74"/>
        <end position="99"/>
    </location>
</feature>
<proteinExistence type="predicted"/>
<sequence>MGIGNSNTDVDAKISGSGSNNHISVSDLPSKLKNDTAVQDVMNTVGKTAGKIMASGGDIITAPAVWLKDIQQNWLSYMIVTAVILSILAFFYCSFKFYLNKKQSNMSNNNLLDFAKIINNKNGTMQNQLPLSLINLPSVSSNTPAQLMA</sequence>
<gene>
    <name evidence="2" type="ORF">JYZ213_LOCUS9271</name>
</gene>
<dbReference type="Proteomes" id="UP000663845">
    <property type="component" value="Unassembled WGS sequence"/>
</dbReference>
<keyword evidence="1" id="KW-1133">Transmembrane helix</keyword>
<organism evidence="2 3">
    <name type="scientific">Adineta steineri</name>
    <dbReference type="NCBI Taxonomy" id="433720"/>
    <lineage>
        <taxon>Eukaryota</taxon>
        <taxon>Metazoa</taxon>
        <taxon>Spiralia</taxon>
        <taxon>Gnathifera</taxon>
        <taxon>Rotifera</taxon>
        <taxon>Eurotatoria</taxon>
        <taxon>Bdelloidea</taxon>
        <taxon>Adinetida</taxon>
        <taxon>Adinetidae</taxon>
        <taxon>Adineta</taxon>
    </lineage>
</organism>
<reference evidence="2" key="1">
    <citation type="submission" date="2021-02" db="EMBL/GenBank/DDBJ databases">
        <authorList>
            <person name="Nowell W R."/>
        </authorList>
    </citation>
    <scope>NUCLEOTIDE SEQUENCE</scope>
</reference>
<keyword evidence="1" id="KW-0472">Membrane</keyword>
<keyword evidence="1" id="KW-0812">Transmembrane</keyword>
<dbReference type="EMBL" id="CAJNOG010000065">
    <property type="protein sequence ID" value="CAF0876881.1"/>
    <property type="molecule type" value="Genomic_DNA"/>
</dbReference>
<evidence type="ECO:0000313" key="2">
    <source>
        <dbReference type="EMBL" id="CAF0876881.1"/>
    </source>
</evidence>
<evidence type="ECO:0000313" key="3">
    <source>
        <dbReference type="Proteomes" id="UP000663845"/>
    </source>
</evidence>
<comment type="caution">
    <text evidence="2">The sequence shown here is derived from an EMBL/GenBank/DDBJ whole genome shotgun (WGS) entry which is preliminary data.</text>
</comment>
<dbReference type="AlphaFoldDB" id="A0A813XJ12"/>
<accession>A0A813XJ12</accession>
<evidence type="ECO:0000256" key="1">
    <source>
        <dbReference type="SAM" id="Phobius"/>
    </source>
</evidence>
<name>A0A813XJ12_9BILA</name>